<organism evidence="3 4">
    <name type="scientific">Siccibacter colletis</name>
    <dbReference type="NCBI Taxonomy" id="1505757"/>
    <lineage>
        <taxon>Bacteria</taxon>
        <taxon>Pseudomonadati</taxon>
        <taxon>Pseudomonadota</taxon>
        <taxon>Gammaproteobacteria</taxon>
        <taxon>Enterobacterales</taxon>
        <taxon>Enterobacteriaceae</taxon>
        <taxon>Siccibacter</taxon>
    </lineage>
</organism>
<sequence>MFKTLKLAPSAKGIALSLPGLLIVTATLSPARAAPCPATPAATCGMSPYNGQDLYLDSPSGTAFINAPTSDATIYMDGRQPGNTQQLTVSGTDMSGKYIQASHTGAATITLAGGARADMIEGGNAGSATDITVVMDNAVLNGANASVQYHTAPGDKAYMMGSAIFIDQADAGVHNLTVQNDSQLSGSIITGGAAAQRITVSDSTLDSGSLYSLSRSADNQVTLNNARLDASQSATAGQFAALLPASGLPVSSIPPALDRVAIGLAGNNTNQLTLNNATVTGDVGLLNSQGVNRADIQKSTLRGDLVLVGNGSARVTLTNSQLNGNLDAAAQTGATTLVIGDASTVTGNVTTGAGSDRVAVINGSEVKGAIDGGAGQNSLLLDGSSAIDGQLININSVHATEENTIVTPHIGSDTAWNLMNRSMLVGNTMSDASITMSTDSMVIVTGAVTGVNTLIISQMATQGSEGQAVIGSFADLSQGSVNYRFANGARRVAARAGAWNYDLSAFTVPMNNATQGAELILSQRQIGLAHDVKGAIAGLEGAKQSGQTVAANLASRLDSLRNHFLLHGQSEGAHVWGDYLYHTGDFADDVDYHSNLLGAQVGVDWSHQLTNGDLLTGGFALAWVRNRVSDSDNQGNFNNAVYGDFYSLYGGWQQPLHDNRWSLFADGSISLGDIRYTLKVHNVPATTTGIKEALNGSYDGSMVDVETRAGFTLRTGGALLQPYAVLGWNSAHSDRFSDAQIEIAKNETSAWHSGAGMRLSTELEAGMVRVLPWIDARYVTEFNDDTAITAADYTLHAGHNQKMGLLGIGANLGITRDLWFSSGIYTGTGDVDNSVSVQAGLNFNF</sequence>
<evidence type="ECO:0000256" key="1">
    <source>
        <dbReference type="SAM" id="SignalP"/>
    </source>
</evidence>
<dbReference type="EMBL" id="CP074352">
    <property type="protein sequence ID" value="UYU32888.1"/>
    <property type="molecule type" value="Genomic_DNA"/>
</dbReference>
<gene>
    <name evidence="3" type="ORF">KFZ77_05040</name>
</gene>
<keyword evidence="4" id="KW-1185">Reference proteome</keyword>
<dbReference type="SMART" id="SM00869">
    <property type="entry name" value="Autotransporter"/>
    <property type="match status" value="1"/>
</dbReference>
<feature type="signal peptide" evidence="1">
    <location>
        <begin position="1"/>
        <end position="33"/>
    </location>
</feature>
<dbReference type="Proteomes" id="UP001156318">
    <property type="component" value="Chromosome"/>
</dbReference>
<feature type="chain" id="PRO_5045189707" evidence="1">
    <location>
        <begin position="34"/>
        <end position="845"/>
    </location>
</feature>
<evidence type="ECO:0000313" key="3">
    <source>
        <dbReference type="EMBL" id="UYU32888.1"/>
    </source>
</evidence>
<protein>
    <submittedName>
        <fullName evidence="3">Autotransporter outer membrane beta-barrel domain-containing protein</fullName>
    </submittedName>
</protein>
<dbReference type="SUPFAM" id="SSF103515">
    <property type="entry name" value="Autotransporter"/>
    <property type="match status" value="1"/>
</dbReference>
<evidence type="ECO:0000259" key="2">
    <source>
        <dbReference type="PROSITE" id="PS51208"/>
    </source>
</evidence>
<feature type="domain" description="Autotransporter" evidence="2">
    <location>
        <begin position="568"/>
        <end position="845"/>
    </location>
</feature>
<accession>A0ABY6JHG3</accession>
<evidence type="ECO:0000313" key="4">
    <source>
        <dbReference type="Proteomes" id="UP001156318"/>
    </source>
</evidence>
<keyword evidence="1" id="KW-0732">Signal</keyword>
<reference evidence="3 4" key="1">
    <citation type="submission" date="2021-05" db="EMBL/GenBank/DDBJ databases">
        <title>Isolation, identification, and the growth promoting effects of Pantoea dispersa strain YSD J2 from the aboveground leaves of Cyperus esculentus L.Var. Sativus.</title>
        <authorList>
            <person name="Wang S."/>
            <person name="Tang X.M."/>
            <person name="Huang Y.N."/>
        </authorList>
    </citation>
    <scope>NUCLEOTIDE SEQUENCE [LARGE SCALE GENOMIC DNA]</scope>
    <source>
        <strain evidence="4">YSD YN2</strain>
    </source>
</reference>
<dbReference type="Gene3D" id="2.40.128.130">
    <property type="entry name" value="Autotransporter beta-domain"/>
    <property type="match status" value="1"/>
</dbReference>
<dbReference type="PROSITE" id="PS51208">
    <property type="entry name" value="AUTOTRANSPORTER"/>
    <property type="match status" value="1"/>
</dbReference>
<dbReference type="Pfam" id="PF03797">
    <property type="entry name" value="Autotransporter"/>
    <property type="match status" value="1"/>
</dbReference>
<dbReference type="InterPro" id="IPR036709">
    <property type="entry name" value="Autotransporte_beta_dom_sf"/>
</dbReference>
<dbReference type="RefSeq" id="WP_264385612.1">
    <property type="nucleotide sequence ID" value="NZ_CP074352.1"/>
</dbReference>
<name>A0ABY6JHG3_9ENTR</name>
<proteinExistence type="predicted"/>
<dbReference type="InterPro" id="IPR005546">
    <property type="entry name" value="Autotransporte_beta"/>
</dbReference>